<dbReference type="OrthoDB" id="9799836at2"/>
<dbReference type="InterPro" id="IPR037465">
    <property type="entry name" value="YlxR"/>
</dbReference>
<dbReference type="PANTHER" id="PTHR34215">
    <property type="entry name" value="BLL0784 PROTEIN"/>
    <property type="match status" value="1"/>
</dbReference>
<evidence type="ECO:0000313" key="3">
    <source>
        <dbReference type="EMBL" id="KLE33906.1"/>
    </source>
</evidence>
<gene>
    <name evidence="3" type="ORF">AAW00_12645</name>
</gene>
<evidence type="ECO:0000313" key="4">
    <source>
        <dbReference type="Proteomes" id="UP000053464"/>
    </source>
</evidence>
<dbReference type="Pfam" id="PF04296">
    <property type="entry name" value="YlxR"/>
    <property type="match status" value="1"/>
</dbReference>
<comment type="caution">
    <text evidence="3">The sequence shown here is derived from an EMBL/GenBank/DDBJ whole genome shotgun (WGS) entry which is preliminary data.</text>
</comment>
<reference evidence="3 4" key="1">
    <citation type="submission" date="2015-04" db="EMBL/GenBank/DDBJ databases">
        <title>The draft genome sequence of Erythrobacter luteus KA37.</title>
        <authorList>
            <person name="Zhuang L."/>
            <person name="Liu Y."/>
            <person name="Shao Z."/>
        </authorList>
    </citation>
    <scope>NUCLEOTIDE SEQUENCE [LARGE SCALE GENOMIC DNA]</scope>
    <source>
        <strain evidence="3 4">KA37</strain>
    </source>
</reference>
<dbReference type="EMBL" id="LBHB01000003">
    <property type="protein sequence ID" value="KLE33906.1"/>
    <property type="molecule type" value="Genomic_DNA"/>
</dbReference>
<organism evidence="3 4">
    <name type="scientific">Aurantiacibacter luteus</name>
    <dbReference type="NCBI Taxonomy" id="1581420"/>
    <lineage>
        <taxon>Bacteria</taxon>
        <taxon>Pseudomonadati</taxon>
        <taxon>Pseudomonadota</taxon>
        <taxon>Alphaproteobacteria</taxon>
        <taxon>Sphingomonadales</taxon>
        <taxon>Erythrobacteraceae</taxon>
        <taxon>Aurantiacibacter</taxon>
    </lineage>
</organism>
<evidence type="ECO:0000259" key="2">
    <source>
        <dbReference type="Pfam" id="PF04296"/>
    </source>
</evidence>
<dbReference type="Gene3D" id="3.30.1330.30">
    <property type="match status" value="1"/>
</dbReference>
<sequence length="244" mass="25308">MRNPRNDPLGSPNSGPGDAPALGGSERRCVLTGETSARDDLLRLALSPDGDVLPDALAKAPGRGAWIGVSRGQLETAVANGKLKGALARAFKTGQLSIPGDLPALVQAALEKAFLQRLGLEMRGGMLILGSDRIAHEARMGGVAALYHAADASEDGCRKLDQAWRVGSDAEGSGLVGERLPLDREALSVALGRENVVHLALADPRSAGRVAIPLGRLQTFLGAAGPAGNRREVADASARHDENL</sequence>
<dbReference type="AlphaFoldDB" id="A0A0G9MT86"/>
<dbReference type="STRING" id="1581420.AAW00_12645"/>
<name>A0A0G9MT86_9SPHN</name>
<dbReference type="RefSeq" id="WP_047004794.1">
    <property type="nucleotide sequence ID" value="NZ_LBHB01000003.1"/>
</dbReference>
<dbReference type="InterPro" id="IPR007393">
    <property type="entry name" value="YlxR_dom"/>
</dbReference>
<feature type="domain" description="YlxR" evidence="2">
    <location>
        <begin position="27"/>
        <end position="90"/>
    </location>
</feature>
<dbReference type="PATRIC" id="fig|1581420.6.peg.2583"/>
<evidence type="ECO:0000256" key="1">
    <source>
        <dbReference type="SAM" id="MobiDB-lite"/>
    </source>
</evidence>
<dbReference type="SUPFAM" id="SSF64376">
    <property type="entry name" value="YlxR-like"/>
    <property type="match status" value="1"/>
</dbReference>
<dbReference type="PANTHER" id="PTHR34215:SF1">
    <property type="entry name" value="YLXR DOMAIN-CONTAINING PROTEIN"/>
    <property type="match status" value="1"/>
</dbReference>
<dbReference type="InterPro" id="IPR035931">
    <property type="entry name" value="YlxR-like_sf"/>
</dbReference>
<accession>A0A0G9MT86</accession>
<feature type="region of interest" description="Disordered" evidence="1">
    <location>
        <begin position="1"/>
        <end position="25"/>
    </location>
</feature>
<keyword evidence="4" id="KW-1185">Reference proteome</keyword>
<dbReference type="Gene3D" id="3.30.1230.10">
    <property type="entry name" value="YlxR-like"/>
    <property type="match status" value="1"/>
</dbReference>
<dbReference type="Proteomes" id="UP000053464">
    <property type="component" value="Unassembled WGS sequence"/>
</dbReference>
<protein>
    <recommendedName>
        <fullName evidence="2">YlxR domain-containing protein</fullName>
    </recommendedName>
</protein>
<proteinExistence type="predicted"/>
<dbReference type="InterPro" id="IPR029064">
    <property type="entry name" value="Ribosomal_eL30-like_sf"/>
</dbReference>